<feature type="chain" id="PRO_5015318676" evidence="1">
    <location>
        <begin position="23"/>
        <end position="112"/>
    </location>
</feature>
<evidence type="ECO:0000256" key="1">
    <source>
        <dbReference type="SAM" id="SignalP"/>
    </source>
</evidence>
<accession>A0A2R5L8A2</accession>
<sequence>MKLSVPLLLAAILLAFVGSVDLQTAKPLYACFEYKEVKEEERFDSSKYPVDCKYYCGTQGNRKKYGYYRQGEPCAIAKVGRDFKPITGTCSEDPRNGEIICDTKLKPPQCPA</sequence>
<evidence type="ECO:0000313" key="2">
    <source>
        <dbReference type="EMBL" id="MBY05731.1"/>
    </source>
</evidence>
<organism evidence="2">
    <name type="scientific">Ornithodoros turicata</name>
    <dbReference type="NCBI Taxonomy" id="34597"/>
    <lineage>
        <taxon>Eukaryota</taxon>
        <taxon>Metazoa</taxon>
        <taxon>Ecdysozoa</taxon>
        <taxon>Arthropoda</taxon>
        <taxon>Chelicerata</taxon>
        <taxon>Arachnida</taxon>
        <taxon>Acari</taxon>
        <taxon>Parasitiformes</taxon>
        <taxon>Ixodida</taxon>
        <taxon>Ixodoidea</taxon>
        <taxon>Argasidae</taxon>
        <taxon>Ornithodorinae</taxon>
        <taxon>Ornithodoros</taxon>
    </lineage>
</organism>
<feature type="signal peptide" evidence="1">
    <location>
        <begin position="1"/>
        <end position="22"/>
    </location>
</feature>
<dbReference type="EMBL" id="GGLE01001605">
    <property type="protein sequence ID" value="MBY05731.1"/>
    <property type="molecule type" value="Transcribed_RNA"/>
</dbReference>
<name>A0A2R5L8A2_9ACAR</name>
<dbReference type="AlphaFoldDB" id="A0A2R5L8A2"/>
<proteinExistence type="predicted"/>
<keyword evidence="1" id="KW-0732">Signal</keyword>
<protein>
    <submittedName>
        <fullName evidence="2">Putative conserved secreted protein</fullName>
    </submittedName>
</protein>
<reference evidence="2" key="1">
    <citation type="submission" date="2018-03" db="EMBL/GenBank/DDBJ databases">
        <title>The relapsing fever spirochete Borrelia turicatae persists in the highly oxidative environment of its soft-bodied tick vector.</title>
        <authorList>
            <person name="Bourret T.J."/>
            <person name="Boyle W.K."/>
            <person name="Valenzuela J.G."/>
            <person name="Oliveira F."/>
            <person name="Lopez J.E."/>
        </authorList>
    </citation>
    <scope>NUCLEOTIDE SEQUENCE</scope>
    <source>
        <strain evidence="2">Kansas strain/isolate</strain>
        <tissue evidence="2">Salivary glands</tissue>
    </source>
</reference>